<evidence type="ECO:0000313" key="14">
    <source>
        <dbReference type="EMBL" id="SDN36449.1"/>
    </source>
</evidence>
<feature type="transmembrane region" description="Helical" evidence="12">
    <location>
        <begin position="109"/>
        <end position="137"/>
    </location>
</feature>
<dbReference type="Pfam" id="PF02163">
    <property type="entry name" value="Peptidase_M50"/>
    <property type="match status" value="1"/>
</dbReference>
<evidence type="ECO:0000256" key="10">
    <source>
        <dbReference type="ARBA" id="ARBA00023049"/>
    </source>
</evidence>
<protein>
    <submittedName>
        <fullName evidence="14">Stage IV sporulation protein FB</fullName>
    </submittedName>
</protein>
<feature type="transmembrane region" description="Helical" evidence="12">
    <location>
        <begin position="149"/>
        <end position="170"/>
    </location>
</feature>
<dbReference type="EMBL" id="FNID01000017">
    <property type="protein sequence ID" value="SDN36449.1"/>
    <property type="molecule type" value="Genomic_DNA"/>
</dbReference>
<dbReference type="GO" id="GO:0046872">
    <property type="term" value="F:metal ion binding"/>
    <property type="evidence" value="ECO:0007669"/>
    <property type="project" value="UniProtKB-KW"/>
</dbReference>
<evidence type="ECO:0000256" key="1">
    <source>
        <dbReference type="ARBA" id="ARBA00001947"/>
    </source>
</evidence>
<comment type="subcellular location">
    <subcellularLocation>
        <location evidence="2">Membrane</location>
        <topology evidence="2">Multi-pass membrane protein</topology>
    </subcellularLocation>
</comment>
<evidence type="ECO:0000256" key="12">
    <source>
        <dbReference type="SAM" id="Phobius"/>
    </source>
</evidence>
<keyword evidence="5 12" id="KW-0812">Transmembrane</keyword>
<evidence type="ECO:0000256" key="3">
    <source>
        <dbReference type="ARBA" id="ARBA00007931"/>
    </source>
</evidence>
<dbReference type="PANTHER" id="PTHR39188">
    <property type="entry name" value="MEMBRANE-ASSOCIATED ZINC METALLOPROTEASE M50B"/>
    <property type="match status" value="1"/>
</dbReference>
<dbReference type="PANTHER" id="PTHR39188:SF3">
    <property type="entry name" value="STAGE IV SPORULATION PROTEIN FB"/>
    <property type="match status" value="1"/>
</dbReference>
<comment type="cofactor">
    <cofactor evidence="1">
        <name>Zn(2+)</name>
        <dbReference type="ChEBI" id="CHEBI:29105"/>
    </cofactor>
</comment>
<reference evidence="14 15" key="1">
    <citation type="submission" date="2016-10" db="EMBL/GenBank/DDBJ databases">
        <authorList>
            <person name="de Groot N.N."/>
        </authorList>
    </citation>
    <scope>NUCLEOTIDE SEQUENCE [LARGE SCALE GENOMIC DNA]</scope>
    <source>
        <strain evidence="14 15">CGMCC 1.5012</strain>
    </source>
</reference>
<dbReference type="InterPro" id="IPR008915">
    <property type="entry name" value="Peptidase_M50"/>
</dbReference>
<dbReference type="STRING" id="258515.SAMN05192585_11728"/>
<keyword evidence="6" id="KW-0479">Metal-binding</keyword>
<keyword evidence="11 12" id="KW-0472">Membrane</keyword>
<evidence type="ECO:0000259" key="13">
    <source>
        <dbReference type="Pfam" id="PF02163"/>
    </source>
</evidence>
<evidence type="ECO:0000256" key="8">
    <source>
        <dbReference type="ARBA" id="ARBA00022833"/>
    </source>
</evidence>
<keyword evidence="4" id="KW-0645">Protease</keyword>
<proteinExistence type="inferred from homology"/>
<dbReference type="AlphaFoldDB" id="A0A1H0ASZ7"/>
<dbReference type="OrthoDB" id="166377at2"/>
<keyword evidence="7" id="KW-0378">Hydrolase</keyword>
<feature type="domain" description="Peptidase M50" evidence="13">
    <location>
        <begin position="104"/>
        <end position="159"/>
    </location>
</feature>
<comment type="similarity">
    <text evidence="3">Belongs to the peptidase M50B family.</text>
</comment>
<dbReference type="GO" id="GO:0016020">
    <property type="term" value="C:membrane"/>
    <property type="evidence" value="ECO:0007669"/>
    <property type="project" value="UniProtKB-SubCell"/>
</dbReference>
<keyword evidence="15" id="KW-1185">Reference proteome</keyword>
<evidence type="ECO:0000256" key="9">
    <source>
        <dbReference type="ARBA" id="ARBA00022989"/>
    </source>
</evidence>
<feature type="transmembrane region" description="Helical" evidence="12">
    <location>
        <begin position="82"/>
        <end position="103"/>
    </location>
</feature>
<dbReference type="GO" id="GO:0006508">
    <property type="term" value="P:proteolysis"/>
    <property type="evidence" value="ECO:0007669"/>
    <property type="project" value="UniProtKB-KW"/>
</dbReference>
<dbReference type="Proteomes" id="UP000199182">
    <property type="component" value="Unassembled WGS sequence"/>
</dbReference>
<organism evidence="14 15">
    <name type="scientific">Acetanaerobacterium elongatum</name>
    <dbReference type="NCBI Taxonomy" id="258515"/>
    <lineage>
        <taxon>Bacteria</taxon>
        <taxon>Bacillati</taxon>
        <taxon>Bacillota</taxon>
        <taxon>Clostridia</taxon>
        <taxon>Eubacteriales</taxon>
        <taxon>Oscillospiraceae</taxon>
        <taxon>Acetanaerobacterium</taxon>
    </lineage>
</organism>
<dbReference type="GO" id="GO:0008237">
    <property type="term" value="F:metallopeptidase activity"/>
    <property type="evidence" value="ECO:0007669"/>
    <property type="project" value="UniProtKB-KW"/>
</dbReference>
<evidence type="ECO:0000256" key="7">
    <source>
        <dbReference type="ARBA" id="ARBA00022801"/>
    </source>
</evidence>
<evidence type="ECO:0000313" key="15">
    <source>
        <dbReference type="Proteomes" id="UP000199182"/>
    </source>
</evidence>
<name>A0A1H0ASZ7_9FIRM</name>
<feature type="transmembrane region" description="Helical" evidence="12">
    <location>
        <begin position="176"/>
        <end position="193"/>
    </location>
</feature>
<evidence type="ECO:0000256" key="5">
    <source>
        <dbReference type="ARBA" id="ARBA00022692"/>
    </source>
</evidence>
<keyword evidence="8" id="KW-0862">Zinc</keyword>
<feature type="transmembrane region" description="Helical" evidence="12">
    <location>
        <begin position="44"/>
        <end position="70"/>
    </location>
</feature>
<keyword evidence="10" id="KW-0482">Metalloprotease</keyword>
<evidence type="ECO:0000256" key="11">
    <source>
        <dbReference type="ARBA" id="ARBA00023136"/>
    </source>
</evidence>
<sequence>MSFQFYGVRIEVKFLFIAVLALLLTVDRSGVVLYAFISSAAHELAHLLAMLLFKGNILSVSFEIFGIRIVKADSLLLHEEIITLLAGPSVNILLFFLCSGAALPSVSLIAAVNLAIGVFNLLPVGSLDGGMVVNLLCTHFWGSQTGNRVAFAISLIILVPLVVLGIILLLQTRTNFSLLAVSLFLLAGLLFSIKPKKSYAPNKSA</sequence>
<evidence type="ECO:0000256" key="6">
    <source>
        <dbReference type="ARBA" id="ARBA00022723"/>
    </source>
</evidence>
<evidence type="ECO:0000256" key="2">
    <source>
        <dbReference type="ARBA" id="ARBA00004141"/>
    </source>
</evidence>
<keyword evidence="9 12" id="KW-1133">Transmembrane helix</keyword>
<evidence type="ECO:0000256" key="4">
    <source>
        <dbReference type="ARBA" id="ARBA00022670"/>
    </source>
</evidence>
<gene>
    <name evidence="14" type="ORF">SAMN05192585_11728</name>
</gene>
<accession>A0A1H0ASZ7</accession>
<dbReference type="RefSeq" id="WP_092640217.1">
    <property type="nucleotide sequence ID" value="NZ_FNID01000017.1"/>
</dbReference>